<dbReference type="InterPro" id="IPR041588">
    <property type="entry name" value="Integrase_H2C2"/>
</dbReference>
<dbReference type="InterPro" id="IPR041373">
    <property type="entry name" value="RT_RNaseH"/>
</dbReference>
<evidence type="ECO:0000256" key="1">
    <source>
        <dbReference type="ARBA" id="ARBA00022679"/>
    </source>
</evidence>
<dbReference type="InterPro" id="IPR043128">
    <property type="entry name" value="Rev_trsase/Diguanyl_cyclase"/>
</dbReference>
<sequence length="828" mass="95686">MKAIHSTYHQMPDSATKWHRKPDPVVIMNLLSNMQTWLISSNYCIRQRNKDVFAWTHSDMLGIHLSIASHWLNILPSSRLIRQKVRWFHPNMQRIIQDEEVECPDWLENLVVIPKKGGKWRVYVDYTNLNDACLKNNFSLPRIDQIVDSTAGHRMLFFLDAFSEYHQIPMHPPDEEKTVFITLHRLYCYKVMPFGLKNAGANYQRLMAKIFKPLIEHMVEVYIDDIMVKSKTRGEHGQHLEEVFHLLKKHGMKLNPSKCAFGVSAGKFLGFMVTQRGIEVNPNEIKAVMETSAPSSKKKLQRLTKCAFFLVLKSQRDKAVSAVLFRCLLDKEQMPIYYISKVMADAETRYSKMEQTTLSLRNATQKLHPYFQAHPIVVLTNQPLRSILHKHDLSGRMLKWAIELSEYGIEYQPRLSIKGQVMADFILEVPQQPPRLIELGKGGWSTLHVDGASWTSGFWIGLLLQSPAAEQLEQAIRLGFPTSNNEVEYEAILYGLNLALALSASKARITPIYNTMEEDIEWTHKIENYFRTGYLLEDSKHTHRVRMQATRFTMIGDYLYRRSFGGPYLKCLNSTKVQYVLVELHEGICNNHTRKRSLTHCVYSQGYYWPTMKQDAEAYVKKCDRCQRHAPIPRMPSEVLNPITNPWLFAQWGMYIVGPLLVVASQKKFLLMAIDYFSKWATPRRPMGNTPFAIAYRIEVVIPTEIGMPSARTAVQGQRDEGQELARHLDWANEVKENASIRMASYQQRAAAYYNYKVRPRASKVGTLILRKVFENTVEKGVGKLQANWEGPYIVSKAGETGAYHLQKLDGMPLLRLWNVSNLKRYYQ</sequence>
<dbReference type="EMBL" id="AM452659">
    <property type="protein sequence ID" value="CAN63296.1"/>
    <property type="molecule type" value="Genomic_DNA"/>
</dbReference>
<dbReference type="Gene3D" id="3.10.10.10">
    <property type="entry name" value="HIV Type 1 Reverse Transcriptase, subunit A, domain 1"/>
    <property type="match status" value="1"/>
</dbReference>
<dbReference type="Gene3D" id="3.30.420.10">
    <property type="entry name" value="Ribonuclease H-like superfamily/Ribonuclease H"/>
    <property type="match status" value="1"/>
</dbReference>
<dbReference type="GO" id="GO:0003964">
    <property type="term" value="F:RNA-directed DNA polymerase activity"/>
    <property type="evidence" value="ECO:0007669"/>
    <property type="project" value="UniProtKB-KW"/>
</dbReference>
<keyword evidence="2" id="KW-0548">Nucleotidyltransferase</keyword>
<evidence type="ECO:0000256" key="5">
    <source>
        <dbReference type="ARBA" id="ARBA00022801"/>
    </source>
</evidence>
<evidence type="ECO:0000256" key="4">
    <source>
        <dbReference type="ARBA" id="ARBA00022759"/>
    </source>
</evidence>
<evidence type="ECO:0000313" key="8">
    <source>
        <dbReference type="EMBL" id="CAN63296.1"/>
    </source>
</evidence>
<keyword evidence="5" id="KW-0378">Hydrolase</keyword>
<dbReference type="PROSITE" id="PS50878">
    <property type="entry name" value="RT_POL"/>
    <property type="match status" value="1"/>
</dbReference>
<proteinExistence type="predicted"/>
<dbReference type="Pfam" id="PF00078">
    <property type="entry name" value="RVT_1"/>
    <property type="match status" value="1"/>
</dbReference>
<dbReference type="CDD" id="cd01647">
    <property type="entry name" value="RT_LTR"/>
    <property type="match status" value="1"/>
</dbReference>
<dbReference type="Gene3D" id="1.10.340.70">
    <property type="match status" value="1"/>
</dbReference>
<dbReference type="InterPro" id="IPR012337">
    <property type="entry name" value="RNaseH-like_sf"/>
</dbReference>
<evidence type="ECO:0000256" key="2">
    <source>
        <dbReference type="ARBA" id="ARBA00022695"/>
    </source>
</evidence>
<dbReference type="InterPro" id="IPR036397">
    <property type="entry name" value="RNaseH_sf"/>
</dbReference>
<dbReference type="InterPro" id="IPR043502">
    <property type="entry name" value="DNA/RNA_pol_sf"/>
</dbReference>
<dbReference type="PANTHER" id="PTHR48475:SF2">
    <property type="entry name" value="RIBONUCLEASE H"/>
    <property type="match status" value="1"/>
</dbReference>
<reference evidence="8" key="1">
    <citation type="journal article" date="2007" name="PLoS ONE">
        <title>The first genome sequence of an elite grapevine cultivar (Pinot noir Vitis vinifera L.): coping with a highly heterozygous genome.</title>
        <authorList>
            <person name="Velasco R."/>
            <person name="Zharkikh A."/>
            <person name="Troggio M."/>
            <person name="Cartwright D.A."/>
            <person name="Cestaro A."/>
            <person name="Pruss D."/>
            <person name="Pindo M."/>
            <person name="FitzGerald L.M."/>
            <person name="Vezzulli S."/>
            <person name="Reid J."/>
            <person name="Malacarne G."/>
            <person name="Iliev D."/>
            <person name="Coppola G."/>
            <person name="Wardell B."/>
            <person name="Micheletti D."/>
            <person name="Macalma T."/>
            <person name="Facci M."/>
            <person name="Mitchell J.T."/>
            <person name="Perazzolli M."/>
            <person name="Eldredge G."/>
            <person name="Gatto P."/>
            <person name="Oyzerski R."/>
            <person name="Moretto M."/>
            <person name="Gutin N."/>
            <person name="Stefanini M."/>
            <person name="Chen Y."/>
            <person name="Segala C."/>
            <person name="Davenport C."/>
            <person name="Dematte L."/>
            <person name="Mraz A."/>
            <person name="Battilana J."/>
            <person name="Stormo K."/>
            <person name="Costa F."/>
            <person name="Tao Q."/>
            <person name="Si-Ammour A."/>
            <person name="Harkins T."/>
            <person name="Lackey A."/>
            <person name="Perbost C."/>
            <person name="Taillon B."/>
            <person name="Stella A."/>
            <person name="Solovyev V."/>
            <person name="Fawcett J.A."/>
            <person name="Sterck L."/>
            <person name="Vandepoele K."/>
            <person name="Grando S.M."/>
            <person name="Toppo S."/>
            <person name="Moser C."/>
            <person name="Lanchbury J."/>
            <person name="Bogden R."/>
            <person name="Skolnick M."/>
            <person name="Sgaramella V."/>
            <person name="Bhatnagar S.K."/>
            <person name="Fontana P."/>
            <person name="Gutin A."/>
            <person name="Van de Peer Y."/>
            <person name="Salamini F."/>
            <person name="Viola R."/>
        </authorList>
    </citation>
    <scope>NUCLEOTIDE SEQUENCE</scope>
</reference>
<keyword evidence="6" id="KW-0695">RNA-directed DNA polymerase</keyword>
<keyword evidence="4" id="KW-0255">Endonuclease</keyword>
<dbReference type="AlphaFoldDB" id="A5BAU5"/>
<dbReference type="Gene3D" id="3.30.70.270">
    <property type="match status" value="1"/>
</dbReference>
<evidence type="ECO:0000256" key="3">
    <source>
        <dbReference type="ARBA" id="ARBA00022722"/>
    </source>
</evidence>
<dbReference type="InterPro" id="IPR000477">
    <property type="entry name" value="RT_dom"/>
</dbReference>
<dbReference type="Pfam" id="PF17921">
    <property type="entry name" value="Integrase_H2C2"/>
    <property type="match status" value="1"/>
</dbReference>
<protein>
    <recommendedName>
        <fullName evidence="7">Reverse transcriptase domain-containing protein</fullName>
    </recommendedName>
</protein>
<dbReference type="SUPFAM" id="SSF56672">
    <property type="entry name" value="DNA/RNA polymerases"/>
    <property type="match status" value="1"/>
</dbReference>
<dbReference type="GO" id="GO:0003676">
    <property type="term" value="F:nucleic acid binding"/>
    <property type="evidence" value="ECO:0007669"/>
    <property type="project" value="InterPro"/>
</dbReference>
<keyword evidence="1" id="KW-0808">Transferase</keyword>
<keyword evidence="3" id="KW-0540">Nuclease</keyword>
<evidence type="ECO:0000256" key="6">
    <source>
        <dbReference type="ARBA" id="ARBA00022918"/>
    </source>
</evidence>
<name>A5BAU5_VITVI</name>
<dbReference type="PANTHER" id="PTHR48475">
    <property type="entry name" value="RIBONUCLEASE H"/>
    <property type="match status" value="1"/>
</dbReference>
<dbReference type="GO" id="GO:0016787">
    <property type="term" value="F:hydrolase activity"/>
    <property type="evidence" value="ECO:0007669"/>
    <property type="project" value="UniProtKB-KW"/>
</dbReference>
<dbReference type="SUPFAM" id="SSF53098">
    <property type="entry name" value="Ribonuclease H-like"/>
    <property type="match status" value="1"/>
</dbReference>
<accession>A5BAU5</accession>
<organism evidence="8">
    <name type="scientific">Vitis vinifera</name>
    <name type="common">Grape</name>
    <dbReference type="NCBI Taxonomy" id="29760"/>
    <lineage>
        <taxon>Eukaryota</taxon>
        <taxon>Viridiplantae</taxon>
        <taxon>Streptophyta</taxon>
        <taxon>Embryophyta</taxon>
        <taxon>Tracheophyta</taxon>
        <taxon>Spermatophyta</taxon>
        <taxon>Magnoliopsida</taxon>
        <taxon>eudicotyledons</taxon>
        <taxon>Gunneridae</taxon>
        <taxon>Pentapetalae</taxon>
        <taxon>rosids</taxon>
        <taxon>Vitales</taxon>
        <taxon>Vitaceae</taxon>
        <taxon>Viteae</taxon>
        <taxon>Vitis</taxon>
    </lineage>
</organism>
<feature type="domain" description="Reverse transcriptase" evidence="7">
    <location>
        <begin position="94"/>
        <end position="273"/>
    </location>
</feature>
<dbReference type="Pfam" id="PF17917">
    <property type="entry name" value="RT_RNaseH"/>
    <property type="match status" value="1"/>
</dbReference>
<gene>
    <name evidence="8" type="ORF">VITISV_036894</name>
</gene>
<evidence type="ECO:0000259" key="7">
    <source>
        <dbReference type="PROSITE" id="PS50878"/>
    </source>
</evidence>
<dbReference type="GO" id="GO:0004519">
    <property type="term" value="F:endonuclease activity"/>
    <property type="evidence" value="ECO:0007669"/>
    <property type="project" value="UniProtKB-KW"/>
</dbReference>